<dbReference type="STRING" id="1801770.A3A01_01330"/>
<dbReference type="PROSITE" id="PS00409">
    <property type="entry name" value="PROKAR_NTER_METHYL"/>
    <property type="match status" value="1"/>
</dbReference>
<dbReference type="InterPro" id="IPR012902">
    <property type="entry name" value="N_methyl_site"/>
</dbReference>
<dbReference type="AlphaFoldDB" id="A0A1F6WUU5"/>
<keyword evidence="2" id="KW-0488">Methylation</keyword>
<proteinExistence type="predicted"/>
<evidence type="ECO:0000256" key="4">
    <source>
        <dbReference type="ARBA" id="ARBA00022989"/>
    </source>
</evidence>
<dbReference type="PANTHER" id="PTHR30093">
    <property type="entry name" value="GENERAL SECRETION PATHWAY PROTEIN G"/>
    <property type="match status" value="1"/>
</dbReference>
<dbReference type="EMBL" id="MFUU01000022">
    <property type="protein sequence ID" value="OGI85639.1"/>
    <property type="molecule type" value="Genomic_DNA"/>
</dbReference>
<dbReference type="NCBIfam" id="TIGR02532">
    <property type="entry name" value="IV_pilin_GFxxxE"/>
    <property type="match status" value="1"/>
</dbReference>
<accession>A0A1F6WUU5</accession>
<sequence length="147" mass="14800">MKMNKGFTLIELLVVVAIIGILASVVLASLNSARTKGTDAAIKANLANTRAQAAIFYDIGSTYNGVCAVAGTATINAGVQAASTAAGTGTVVLDGANQTTTTANCNDTAISYAASVKLKNGNNYFCVDSAGAAKETTLLPTATYICP</sequence>
<dbReference type="GO" id="GO:0015628">
    <property type="term" value="P:protein secretion by the type II secretion system"/>
    <property type="evidence" value="ECO:0007669"/>
    <property type="project" value="InterPro"/>
</dbReference>
<keyword evidence="4" id="KW-1133">Transmembrane helix</keyword>
<organism evidence="6 7">
    <name type="scientific">Candidatus Nomurabacteria bacterium RIFCSPLOWO2_01_FULL_39_17</name>
    <dbReference type="NCBI Taxonomy" id="1801770"/>
    <lineage>
        <taxon>Bacteria</taxon>
        <taxon>Candidatus Nomuraibacteriota</taxon>
    </lineage>
</organism>
<gene>
    <name evidence="6" type="ORF">A3A01_01330</name>
</gene>
<dbReference type="InterPro" id="IPR002416">
    <property type="entry name" value="T2SS_protein-GspH"/>
</dbReference>
<dbReference type="Pfam" id="PF07963">
    <property type="entry name" value="N_methyl"/>
    <property type="match status" value="1"/>
</dbReference>
<keyword evidence="3" id="KW-0812">Transmembrane</keyword>
<dbReference type="GO" id="GO:0015627">
    <property type="term" value="C:type II protein secretion system complex"/>
    <property type="evidence" value="ECO:0007669"/>
    <property type="project" value="InterPro"/>
</dbReference>
<name>A0A1F6WUU5_9BACT</name>
<evidence type="ECO:0008006" key="8">
    <source>
        <dbReference type="Google" id="ProtNLM"/>
    </source>
</evidence>
<dbReference type="PANTHER" id="PTHR30093:SF44">
    <property type="entry name" value="TYPE II SECRETION SYSTEM CORE PROTEIN G"/>
    <property type="match status" value="1"/>
</dbReference>
<evidence type="ECO:0000256" key="3">
    <source>
        <dbReference type="ARBA" id="ARBA00022692"/>
    </source>
</evidence>
<dbReference type="Gene3D" id="3.30.700.10">
    <property type="entry name" value="Glycoprotein, Type 4 Pilin"/>
    <property type="match status" value="1"/>
</dbReference>
<comment type="subcellular location">
    <subcellularLocation>
        <location evidence="1">Membrane</location>
        <topology evidence="1">Single-pass membrane protein</topology>
    </subcellularLocation>
</comment>
<evidence type="ECO:0000256" key="2">
    <source>
        <dbReference type="ARBA" id="ARBA00022481"/>
    </source>
</evidence>
<reference evidence="6 7" key="1">
    <citation type="journal article" date="2016" name="Nat. Commun.">
        <title>Thousands of microbial genomes shed light on interconnected biogeochemical processes in an aquifer system.</title>
        <authorList>
            <person name="Anantharaman K."/>
            <person name="Brown C.T."/>
            <person name="Hug L.A."/>
            <person name="Sharon I."/>
            <person name="Castelle C.J."/>
            <person name="Probst A.J."/>
            <person name="Thomas B.C."/>
            <person name="Singh A."/>
            <person name="Wilkins M.J."/>
            <person name="Karaoz U."/>
            <person name="Brodie E.L."/>
            <person name="Williams K.H."/>
            <person name="Hubbard S.S."/>
            <person name="Banfield J.F."/>
        </authorList>
    </citation>
    <scope>NUCLEOTIDE SEQUENCE [LARGE SCALE GENOMIC DNA]</scope>
</reference>
<protein>
    <recommendedName>
        <fullName evidence="8">Type II secretion system protein GspG C-terminal domain-containing protein</fullName>
    </recommendedName>
</protein>
<dbReference type="InterPro" id="IPR045584">
    <property type="entry name" value="Pilin-like"/>
</dbReference>
<evidence type="ECO:0000256" key="5">
    <source>
        <dbReference type="ARBA" id="ARBA00023136"/>
    </source>
</evidence>
<evidence type="ECO:0000313" key="7">
    <source>
        <dbReference type="Proteomes" id="UP000179352"/>
    </source>
</evidence>
<evidence type="ECO:0000313" key="6">
    <source>
        <dbReference type="EMBL" id="OGI85639.1"/>
    </source>
</evidence>
<evidence type="ECO:0000256" key="1">
    <source>
        <dbReference type="ARBA" id="ARBA00004167"/>
    </source>
</evidence>
<comment type="caution">
    <text evidence="6">The sequence shown here is derived from an EMBL/GenBank/DDBJ whole genome shotgun (WGS) entry which is preliminary data.</text>
</comment>
<keyword evidence="5" id="KW-0472">Membrane</keyword>
<dbReference type="PRINTS" id="PR00885">
    <property type="entry name" value="BCTERIALGSPH"/>
</dbReference>
<dbReference type="Proteomes" id="UP000179352">
    <property type="component" value="Unassembled WGS sequence"/>
</dbReference>
<dbReference type="GO" id="GO:0016020">
    <property type="term" value="C:membrane"/>
    <property type="evidence" value="ECO:0007669"/>
    <property type="project" value="UniProtKB-SubCell"/>
</dbReference>
<dbReference type="SUPFAM" id="SSF54523">
    <property type="entry name" value="Pili subunits"/>
    <property type="match status" value="1"/>
</dbReference>